<gene>
    <name evidence="2" type="ORF">CUNI_LOCUS4647</name>
</gene>
<keyword evidence="3" id="KW-1185">Reference proteome</keyword>
<name>A0A8S3YPV7_9EUPU</name>
<accession>A0A8S3YPV7</accession>
<feature type="region of interest" description="Disordered" evidence="1">
    <location>
        <begin position="35"/>
        <end position="72"/>
    </location>
</feature>
<proteinExistence type="predicted"/>
<evidence type="ECO:0000313" key="2">
    <source>
        <dbReference type="EMBL" id="CAG5119089.1"/>
    </source>
</evidence>
<comment type="caution">
    <text evidence="2">The sequence shown here is derived from an EMBL/GenBank/DDBJ whole genome shotgun (WGS) entry which is preliminary data.</text>
</comment>
<reference evidence="2" key="1">
    <citation type="submission" date="2021-04" db="EMBL/GenBank/DDBJ databases">
        <authorList>
            <consortium name="Molecular Ecology Group"/>
        </authorList>
    </citation>
    <scope>NUCLEOTIDE SEQUENCE</scope>
</reference>
<protein>
    <submittedName>
        <fullName evidence="2">Uncharacterized protein</fullName>
    </submittedName>
</protein>
<dbReference type="OrthoDB" id="6107953at2759"/>
<evidence type="ECO:0000256" key="1">
    <source>
        <dbReference type="SAM" id="MobiDB-lite"/>
    </source>
</evidence>
<organism evidence="2 3">
    <name type="scientific">Candidula unifasciata</name>
    <dbReference type="NCBI Taxonomy" id="100452"/>
    <lineage>
        <taxon>Eukaryota</taxon>
        <taxon>Metazoa</taxon>
        <taxon>Spiralia</taxon>
        <taxon>Lophotrochozoa</taxon>
        <taxon>Mollusca</taxon>
        <taxon>Gastropoda</taxon>
        <taxon>Heterobranchia</taxon>
        <taxon>Euthyneura</taxon>
        <taxon>Panpulmonata</taxon>
        <taxon>Eupulmonata</taxon>
        <taxon>Stylommatophora</taxon>
        <taxon>Helicina</taxon>
        <taxon>Helicoidea</taxon>
        <taxon>Geomitridae</taxon>
        <taxon>Candidula</taxon>
    </lineage>
</organism>
<dbReference type="AlphaFoldDB" id="A0A8S3YPV7"/>
<dbReference type="Proteomes" id="UP000678393">
    <property type="component" value="Unassembled WGS sequence"/>
</dbReference>
<feature type="region of interest" description="Disordered" evidence="1">
    <location>
        <begin position="1"/>
        <end position="20"/>
    </location>
</feature>
<feature type="region of interest" description="Disordered" evidence="1">
    <location>
        <begin position="86"/>
        <end position="117"/>
    </location>
</feature>
<dbReference type="EMBL" id="CAJHNH020000654">
    <property type="protein sequence ID" value="CAG5119089.1"/>
    <property type="molecule type" value="Genomic_DNA"/>
</dbReference>
<evidence type="ECO:0000313" key="3">
    <source>
        <dbReference type="Proteomes" id="UP000678393"/>
    </source>
</evidence>
<feature type="non-terminal residue" evidence="2">
    <location>
        <position position="1"/>
    </location>
</feature>
<sequence length="117" mass="12888">ESQEVGNYDETSIRYKGKSIPSPSFRVLQTWAQLDPLPDSHSGRAKDEEDDDELPDTLSSEDMVDKRYKGGNIPSKVFKHLQKCVGDDTPETASPASNKPRAEGHPTLKATAPVSDF</sequence>